<dbReference type="InterPro" id="IPR036055">
    <property type="entry name" value="LDL_receptor-like_sf"/>
</dbReference>
<dbReference type="EMBL" id="JAZGQO010000011">
    <property type="protein sequence ID" value="KAK6174278.1"/>
    <property type="molecule type" value="Genomic_DNA"/>
</dbReference>
<protein>
    <submittedName>
        <fullName evidence="11">Uncharacterized protein</fullName>
    </submittedName>
</protein>
<evidence type="ECO:0000256" key="5">
    <source>
        <dbReference type="ARBA" id="ARBA00023136"/>
    </source>
</evidence>
<keyword evidence="12" id="KW-1185">Reference proteome</keyword>
<feature type="chain" id="PRO_5042844135" evidence="10">
    <location>
        <begin position="25"/>
        <end position="113"/>
    </location>
</feature>
<evidence type="ECO:0000256" key="4">
    <source>
        <dbReference type="ARBA" id="ARBA00022989"/>
    </source>
</evidence>
<evidence type="ECO:0000313" key="12">
    <source>
        <dbReference type="Proteomes" id="UP001347796"/>
    </source>
</evidence>
<accession>A0AAN8JI81</accession>
<name>A0AAN8JI81_PATCE</name>
<comment type="caution">
    <text evidence="11">The sequence shown here is derived from an EMBL/GenBank/DDBJ whole genome shotgun (WGS) entry which is preliminary data.</text>
</comment>
<dbReference type="Gene3D" id="4.10.400.10">
    <property type="entry name" value="Low-density Lipoprotein Receptor"/>
    <property type="match status" value="2"/>
</dbReference>
<comment type="subcellular location">
    <subcellularLocation>
        <location evidence="1">Membrane</location>
        <topology evidence="1">Single-pass membrane protein</topology>
    </subcellularLocation>
</comment>
<dbReference type="PANTHER" id="PTHR22722">
    <property type="entry name" value="LOW-DENSITY LIPOPROTEIN RECEPTOR-RELATED PROTEIN 2-RELATED"/>
    <property type="match status" value="1"/>
</dbReference>
<dbReference type="GO" id="GO:0043235">
    <property type="term" value="C:receptor complex"/>
    <property type="evidence" value="ECO:0007669"/>
    <property type="project" value="TreeGrafter"/>
</dbReference>
<feature type="disulfide bond" evidence="9">
    <location>
        <begin position="52"/>
        <end position="67"/>
    </location>
</feature>
<organism evidence="11 12">
    <name type="scientific">Patella caerulea</name>
    <name type="common">Rayed Mediterranean limpet</name>
    <dbReference type="NCBI Taxonomy" id="87958"/>
    <lineage>
        <taxon>Eukaryota</taxon>
        <taxon>Metazoa</taxon>
        <taxon>Spiralia</taxon>
        <taxon>Lophotrochozoa</taxon>
        <taxon>Mollusca</taxon>
        <taxon>Gastropoda</taxon>
        <taxon>Patellogastropoda</taxon>
        <taxon>Patelloidea</taxon>
        <taxon>Patellidae</taxon>
        <taxon>Patella</taxon>
    </lineage>
</organism>
<keyword evidence="2" id="KW-0812">Transmembrane</keyword>
<dbReference type="InterPro" id="IPR002172">
    <property type="entry name" value="LDrepeatLR_classA_rpt"/>
</dbReference>
<keyword evidence="6 9" id="KW-1015">Disulfide bond</keyword>
<dbReference type="PROSITE" id="PS50068">
    <property type="entry name" value="LDLRA_2"/>
    <property type="match status" value="2"/>
</dbReference>
<reference evidence="11 12" key="1">
    <citation type="submission" date="2024-01" db="EMBL/GenBank/DDBJ databases">
        <title>The genome of the rayed Mediterranean limpet Patella caerulea (Linnaeus, 1758).</title>
        <authorList>
            <person name="Anh-Thu Weber A."/>
            <person name="Halstead-Nussloch G."/>
        </authorList>
    </citation>
    <scope>NUCLEOTIDE SEQUENCE [LARGE SCALE GENOMIC DNA]</scope>
    <source>
        <strain evidence="11">AATW-2023a</strain>
        <tissue evidence="11">Whole specimen</tissue>
    </source>
</reference>
<evidence type="ECO:0000256" key="9">
    <source>
        <dbReference type="PROSITE-ProRule" id="PRU00124"/>
    </source>
</evidence>
<evidence type="ECO:0000256" key="10">
    <source>
        <dbReference type="SAM" id="SignalP"/>
    </source>
</evidence>
<dbReference type="AlphaFoldDB" id="A0AAN8JI81"/>
<sequence length="113" mass="12373">MEKGTGMMLILLLGMFVYFGGVENMALSSECEADEFNCGTTPAECMPLSWRCDGDEDCDNGDDEKNCPTASQCRDNQFSCQVDGEMSCISNAWRCDDDVDCTDGTDENNCTVV</sequence>
<dbReference type="GO" id="GO:0005886">
    <property type="term" value="C:plasma membrane"/>
    <property type="evidence" value="ECO:0007669"/>
    <property type="project" value="TreeGrafter"/>
</dbReference>
<dbReference type="InterPro" id="IPR051221">
    <property type="entry name" value="LDLR-related"/>
</dbReference>
<evidence type="ECO:0000256" key="1">
    <source>
        <dbReference type="ARBA" id="ARBA00004167"/>
    </source>
</evidence>
<evidence type="ECO:0000256" key="2">
    <source>
        <dbReference type="ARBA" id="ARBA00022692"/>
    </source>
</evidence>
<keyword evidence="7" id="KW-0675">Receptor</keyword>
<dbReference type="PROSITE" id="PS01209">
    <property type="entry name" value="LDLRA_1"/>
    <property type="match status" value="2"/>
</dbReference>
<dbReference type="Proteomes" id="UP001347796">
    <property type="component" value="Unassembled WGS sequence"/>
</dbReference>
<keyword evidence="4" id="KW-1133">Transmembrane helix</keyword>
<keyword evidence="8" id="KW-0325">Glycoprotein</keyword>
<dbReference type="SMART" id="SM00192">
    <property type="entry name" value="LDLa"/>
    <property type="match status" value="2"/>
</dbReference>
<keyword evidence="3" id="KW-0677">Repeat</keyword>
<keyword evidence="5" id="KW-0472">Membrane</keyword>
<comment type="caution">
    <text evidence="9">Lacks conserved residue(s) required for the propagation of feature annotation.</text>
</comment>
<evidence type="ECO:0000256" key="3">
    <source>
        <dbReference type="ARBA" id="ARBA00022737"/>
    </source>
</evidence>
<gene>
    <name evidence="11" type="ORF">SNE40_017588</name>
</gene>
<feature type="signal peptide" evidence="10">
    <location>
        <begin position="1"/>
        <end position="24"/>
    </location>
</feature>
<dbReference type="PRINTS" id="PR00261">
    <property type="entry name" value="LDLRECEPTOR"/>
</dbReference>
<evidence type="ECO:0000256" key="6">
    <source>
        <dbReference type="ARBA" id="ARBA00023157"/>
    </source>
</evidence>
<evidence type="ECO:0000256" key="7">
    <source>
        <dbReference type="ARBA" id="ARBA00023170"/>
    </source>
</evidence>
<proteinExistence type="predicted"/>
<evidence type="ECO:0000256" key="8">
    <source>
        <dbReference type="ARBA" id="ARBA00023180"/>
    </source>
</evidence>
<evidence type="ECO:0000313" key="11">
    <source>
        <dbReference type="EMBL" id="KAK6174278.1"/>
    </source>
</evidence>
<dbReference type="CDD" id="cd00112">
    <property type="entry name" value="LDLa"/>
    <property type="match status" value="2"/>
</dbReference>
<dbReference type="InterPro" id="IPR023415">
    <property type="entry name" value="LDLR_class-A_CS"/>
</dbReference>
<keyword evidence="10" id="KW-0732">Signal</keyword>
<feature type="disulfide bond" evidence="9">
    <location>
        <begin position="95"/>
        <end position="110"/>
    </location>
</feature>
<dbReference type="Pfam" id="PF00057">
    <property type="entry name" value="Ldl_recept_a"/>
    <property type="match status" value="2"/>
</dbReference>
<dbReference type="SUPFAM" id="SSF57424">
    <property type="entry name" value="LDL receptor-like module"/>
    <property type="match status" value="2"/>
</dbReference>